<evidence type="ECO:0000313" key="2">
    <source>
        <dbReference type="EMBL" id="MBD2184884.1"/>
    </source>
</evidence>
<reference evidence="2" key="2">
    <citation type="submission" date="2020-08" db="EMBL/GenBank/DDBJ databases">
        <authorList>
            <person name="Chen M."/>
            <person name="Teng W."/>
            <person name="Zhao L."/>
            <person name="Hu C."/>
            <person name="Zhou Y."/>
            <person name="Han B."/>
            <person name="Song L."/>
            <person name="Shu W."/>
        </authorList>
    </citation>
    <scope>NUCLEOTIDE SEQUENCE</scope>
    <source>
        <strain evidence="2">FACHB-1375</strain>
    </source>
</reference>
<evidence type="ECO:0000259" key="1">
    <source>
        <dbReference type="Pfam" id="PF20530"/>
    </source>
</evidence>
<organism evidence="2 3">
    <name type="scientific">Aerosakkonema funiforme FACHB-1375</name>
    <dbReference type="NCBI Taxonomy" id="2949571"/>
    <lineage>
        <taxon>Bacteria</taxon>
        <taxon>Bacillati</taxon>
        <taxon>Cyanobacteriota</taxon>
        <taxon>Cyanophyceae</taxon>
        <taxon>Oscillatoriophycideae</taxon>
        <taxon>Aerosakkonematales</taxon>
        <taxon>Aerosakkonemataceae</taxon>
        <taxon>Aerosakkonema</taxon>
    </lineage>
</organism>
<dbReference type="EMBL" id="JACJPW010000098">
    <property type="protein sequence ID" value="MBD2184884.1"/>
    <property type="molecule type" value="Genomic_DNA"/>
</dbReference>
<reference evidence="2" key="1">
    <citation type="journal article" date="2015" name="ISME J.">
        <title>Draft Genome Sequence of Streptomyces incarnatus NRRL8089, which Produces the Nucleoside Antibiotic Sinefungin.</title>
        <authorList>
            <person name="Oshima K."/>
            <person name="Hattori M."/>
            <person name="Shimizu H."/>
            <person name="Fukuda K."/>
            <person name="Nemoto M."/>
            <person name="Inagaki K."/>
            <person name="Tamura T."/>
        </authorList>
    </citation>
    <scope>NUCLEOTIDE SEQUENCE</scope>
    <source>
        <strain evidence="2">FACHB-1375</strain>
    </source>
</reference>
<dbReference type="RefSeq" id="WP_190472153.1">
    <property type="nucleotide sequence ID" value="NZ_JACJPW010000098.1"/>
</dbReference>
<protein>
    <recommendedName>
        <fullName evidence="1">DUF6745 domain-containing protein</fullName>
    </recommendedName>
</protein>
<dbReference type="Pfam" id="PF20530">
    <property type="entry name" value="DUF6745"/>
    <property type="match status" value="1"/>
</dbReference>
<proteinExistence type="predicted"/>
<dbReference type="Proteomes" id="UP000641646">
    <property type="component" value="Unassembled WGS sequence"/>
</dbReference>
<accession>A0A926ZJP7</accession>
<comment type="caution">
    <text evidence="2">The sequence shown here is derived from an EMBL/GenBank/DDBJ whole genome shotgun (WGS) entry which is preliminary data.</text>
</comment>
<dbReference type="AlphaFoldDB" id="A0A926ZJP7"/>
<sequence length="342" mass="39440">MSQPKITSLTPEQEALIPVYREKWLRIALSTEPIDKEKAAEAVTEAYVLIGRKKPHIIFCDSPYAVDKTREQLVKGLSLPQLINSVSNELESELWDKLVGQLWEELTSRITNKLEARIWEDLEETIGTELIEQFDFDDLINPEELAKWCTWIDFCISVLNLSYSSKTEWILLQNLIKSCWIICTYQEVAIICDRPRILSFDNQNRLHAEGSAAIQYADGFSFYAYHGVTLPEKYGKLHPNQWQAKWLLEEKNAELRRVLIQGIGYSRICQELQAIELDSWQEYTLLKIDSNVDIEPIYLLKMTCPSTGFIHALRVPPNVESAREAITWVNGGIDPEEFSLQT</sequence>
<keyword evidence="3" id="KW-1185">Reference proteome</keyword>
<dbReference type="InterPro" id="IPR046633">
    <property type="entry name" value="DUF6745"/>
</dbReference>
<gene>
    <name evidence="2" type="ORF">H6G03_28065</name>
</gene>
<feature type="domain" description="DUF6745" evidence="1">
    <location>
        <begin position="178"/>
        <end position="338"/>
    </location>
</feature>
<name>A0A926ZJP7_9CYAN</name>
<evidence type="ECO:0000313" key="3">
    <source>
        <dbReference type="Proteomes" id="UP000641646"/>
    </source>
</evidence>